<keyword evidence="13" id="KW-1185">Reference proteome</keyword>
<dbReference type="PANTHER" id="PTHR33909">
    <property type="entry name" value="SEC TRANSLOCON ACCESSORY COMPLEX SUBUNIT YAJC"/>
    <property type="match status" value="1"/>
</dbReference>
<evidence type="ECO:0000256" key="8">
    <source>
        <dbReference type="ARBA" id="ARBA00023010"/>
    </source>
</evidence>
<dbReference type="NCBIfam" id="TIGR00739">
    <property type="entry name" value="yajC"/>
    <property type="match status" value="1"/>
</dbReference>
<keyword evidence="8" id="KW-0811">Translocation</keyword>
<name>A0A7H0SP52_9CORY</name>
<evidence type="ECO:0000256" key="9">
    <source>
        <dbReference type="ARBA" id="ARBA00023136"/>
    </source>
</evidence>
<keyword evidence="7 11" id="KW-1133">Transmembrane helix</keyword>
<dbReference type="AlphaFoldDB" id="A0A7H0SP52"/>
<evidence type="ECO:0000256" key="3">
    <source>
        <dbReference type="ARBA" id="ARBA00022448"/>
    </source>
</evidence>
<keyword evidence="4" id="KW-1003">Cell membrane</keyword>
<evidence type="ECO:0000256" key="1">
    <source>
        <dbReference type="ARBA" id="ARBA00004162"/>
    </source>
</evidence>
<evidence type="ECO:0000256" key="2">
    <source>
        <dbReference type="ARBA" id="ARBA00006742"/>
    </source>
</evidence>
<reference evidence="12 13" key="1">
    <citation type="submission" date="2019-12" db="EMBL/GenBank/DDBJ databases">
        <title>Corynebacterium sp. nov., isolated from feces of the Anser Albifrons in China.</title>
        <authorList>
            <person name="Liu Q."/>
        </authorList>
    </citation>
    <scope>NUCLEOTIDE SEQUENCE [LARGE SCALE GENOMIC DNA]</scope>
    <source>
        <strain evidence="12 13">4H37-19</strain>
    </source>
</reference>
<accession>A0A7H0SP52</accession>
<feature type="region of interest" description="Disordered" evidence="10">
    <location>
        <begin position="90"/>
        <end position="121"/>
    </location>
</feature>
<organism evidence="12 13">
    <name type="scientific">Corynebacterium poyangense</name>
    <dbReference type="NCBI Taxonomy" id="2684405"/>
    <lineage>
        <taxon>Bacteria</taxon>
        <taxon>Bacillati</taxon>
        <taxon>Actinomycetota</taxon>
        <taxon>Actinomycetes</taxon>
        <taxon>Mycobacteriales</taxon>
        <taxon>Corynebacteriaceae</taxon>
        <taxon>Corynebacterium</taxon>
    </lineage>
</organism>
<evidence type="ECO:0000313" key="12">
    <source>
        <dbReference type="EMBL" id="QNQ90327.1"/>
    </source>
</evidence>
<keyword evidence="6" id="KW-0653">Protein transport</keyword>
<proteinExistence type="inferred from homology"/>
<protein>
    <submittedName>
        <fullName evidence="12">Preprotein translocase subunit YajC</fullName>
    </submittedName>
</protein>
<evidence type="ECO:0000256" key="4">
    <source>
        <dbReference type="ARBA" id="ARBA00022475"/>
    </source>
</evidence>
<comment type="similarity">
    <text evidence="2">Belongs to the YajC family.</text>
</comment>
<evidence type="ECO:0000256" key="6">
    <source>
        <dbReference type="ARBA" id="ARBA00022927"/>
    </source>
</evidence>
<evidence type="ECO:0000313" key="13">
    <source>
        <dbReference type="Proteomes" id="UP000516320"/>
    </source>
</evidence>
<evidence type="ECO:0000256" key="10">
    <source>
        <dbReference type="SAM" id="MobiDB-lite"/>
    </source>
</evidence>
<comment type="subcellular location">
    <subcellularLocation>
        <location evidence="1">Cell membrane</location>
        <topology evidence="1">Single-pass membrane protein</topology>
    </subcellularLocation>
</comment>
<keyword evidence="3" id="KW-0813">Transport</keyword>
<evidence type="ECO:0000256" key="7">
    <source>
        <dbReference type="ARBA" id="ARBA00022989"/>
    </source>
</evidence>
<feature type="compositionally biased region" description="Acidic residues" evidence="10">
    <location>
        <begin position="101"/>
        <end position="111"/>
    </location>
</feature>
<dbReference type="Proteomes" id="UP000516320">
    <property type="component" value="Chromosome"/>
</dbReference>
<sequence length="121" mass="13565">MNSNLFLLLLLLVVFFLPSILMMRRQSRQRKEIQSFQSQLRIGDRVITGSGVHGTIVGLSDAEVRLEIAPKVEITVERVAILRRAETAENLHTPEATAAPEADEPQVDEDSFPISNPEKEK</sequence>
<dbReference type="EMBL" id="CP046884">
    <property type="protein sequence ID" value="QNQ90327.1"/>
    <property type="molecule type" value="Genomic_DNA"/>
</dbReference>
<dbReference type="SMART" id="SM01323">
    <property type="entry name" value="YajC"/>
    <property type="match status" value="1"/>
</dbReference>
<evidence type="ECO:0000256" key="5">
    <source>
        <dbReference type="ARBA" id="ARBA00022692"/>
    </source>
</evidence>
<dbReference type="Pfam" id="PF02699">
    <property type="entry name" value="YajC"/>
    <property type="match status" value="1"/>
</dbReference>
<dbReference type="GO" id="GO:0005886">
    <property type="term" value="C:plasma membrane"/>
    <property type="evidence" value="ECO:0007669"/>
    <property type="project" value="UniProtKB-SubCell"/>
</dbReference>
<feature type="transmembrane region" description="Helical" evidence="11">
    <location>
        <begin position="6"/>
        <end position="23"/>
    </location>
</feature>
<dbReference type="PRINTS" id="PR01853">
    <property type="entry name" value="YAJCTRNLCASE"/>
</dbReference>
<dbReference type="GO" id="GO:0015031">
    <property type="term" value="P:protein transport"/>
    <property type="evidence" value="ECO:0007669"/>
    <property type="project" value="UniProtKB-KW"/>
</dbReference>
<keyword evidence="9 11" id="KW-0472">Membrane</keyword>
<dbReference type="RefSeq" id="WP_187973643.1">
    <property type="nucleotide sequence ID" value="NZ_CP046884.1"/>
</dbReference>
<dbReference type="PANTHER" id="PTHR33909:SF1">
    <property type="entry name" value="SEC TRANSLOCON ACCESSORY COMPLEX SUBUNIT YAJC"/>
    <property type="match status" value="1"/>
</dbReference>
<dbReference type="InterPro" id="IPR003849">
    <property type="entry name" value="Preprotein_translocase_YajC"/>
</dbReference>
<evidence type="ECO:0000256" key="11">
    <source>
        <dbReference type="SAM" id="Phobius"/>
    </source>
</evidence>
<dbReference type="KEGG" id="cpoy:GP475_06505"/>
<keyword evidence="5 11" id="KW-0812">Transmembrane</keyword>
<gene>
    <name evidence="12" type="primary">yajC</name>
    <name evidence="12" type="ORF">GP475_06505</name>
</gene>